<name>A0A495VFL3_9GAMM</name>
<dbReference type="Gene3D" id="3.90.1570.10">
    <property type="entry name" value="tt1808, chain A"/>
    <property type="match status" value="1"/>
</dbReference>
<proteinExistence type="predicted"/>
<dbReference type="AlphaFoldDB" id="A0A495VFL3"/>
<organism evidence="2 3">
    <name type="scientific">Thiocapsa rosea</name>
    <dbReference type="NCBI Taxonomy" id="69360"/>
    <lineage>
        <taxon>Bacteria</taxon>
        <taxon>Pseudomonadati</taxon>
        <taxon>Pseudomonadota</taxon>
        <taxon>Gammaproteobacteria</taxon>
        <taxon>Chromatiales</taxon>
        <taxon>Chromatiaceae</taxon>
        <taxon>Thiocapsa</taxon>
    </lineage>
</organism>
<dbReference type="RefSeq" id="WP_120798704.1">
    <property type="nucleotide sequence ID" value="NZ_RBXL01000001.1"/>
</dbReference>
<sequence length="263" mass="28912">MPHRPRTDRQGPFRVDQLREGDRYELSSGHPIYCEPSGREHAGTNLIGAAALETDPDVDWAGVDAGFTPDSGTLRAPDVAIGPAGAERGWIPGAPPLAVEYAARGQDEQELQDKIAELLQSGTQQVWVVRLIGPRRVEVYRSGETMRLVGPGEILSAPGLLRNPVPIEALYDRDAAHRATLRNLLQREGYESLDAVRQAGVTQGIAESILALLSERGLVVDPPSRERILGEQDPEQLRRWLIAATQVQEAPSLFDQDIWKPEQ</sequence>
<dbReference type="SUPFAM" id="SSF52980">
    <property type="entry name" value="Restriction endonuclease-like"/>
    <property type="match status" value="1"/>
</dbReference>
<protein>
    <submittedName>
        <fullName evidence="2">Uma2 family endonuclease</fullName>
    </submittedName>
</protein>
<feature type="domain" description="Putative restriction endonuclease" evidence="1">
    <location>
        <begin position="19"/>
        <end position="158"/>
    </location>
</feature>
<dbReference type="OrthoDB" id="5758203at2"/>
<accession>A0A495VFL3</accession>
<evidence type="ECO:0000313" key="2">
    <source>
        <dbReference type="EMBL" id="RKT46618.1"/>
    </source>
</evidence>
<dbReference type="Pfam" id="PF05685">
    <property type="entry name" value="Uma2"/>
    <property type="match status" value="1"/>
</dbReference>
<dbReference type="EMBL" id="RBXL01000001">
    <property type="protein sequence ID" value="RKT46618.1"/>
    <property type="molecule type" value="Genomic_DNA"/>
</dbReference>
<keyword evidence="2" id="KW-0378">Hydrolase</keyword>
<gene>
    <name evidence="2" type="ORF">BDD21_4142</name>
</gene>
<dbReference type="InterPro" id="IPR012296">
    <property type="entry name" value="Nuclease_put_TT1808"/>
</dbReference>
<reference evidence="2 3" key="1">
    <citation type="submission" date="2018-10" db="EMBL/GenBank/DDBJ databases">
        <title>Genomic Encyclopedia of Archaeal and Bacterial Type Strains, Phase II (KMG-II): from individual species to whole genera.</title>
        <authorList>
            <person name="Goeker M."/>
        </authorList>
    </citation>
    <scope>NUCLEOTIDE SEQUENCE [LARGE SCALE GENOMIC DNA]</scope>
    <source>
        <strain evidence="2 3">DSM 235</strain>
    </source>
</reference>
<dbReference type="Proteomes" id="UP000274556">
    <property type="component" value="Unassembled WGS sequence"/>
</dbReference>
<dbReference type="GO" id="GO:0004519">
    <property type="term" value="F:endonuclease activity"/>
    <property type="evidence" value="ECO:0007669"/>
    <property type="project" value="UniProtKB-KW"/>
</dbReference>
<evidence type="ECO:0000259" key="1">
    <source>
        <dbReference type="Pfam" id="PF05685"/>
    </source>
</evidence>
<keyword evidence="2" id="KW-0540">Nuclease</keyword>
<dbReference type="InterPro" id="IPR008538">
    <property type="entry name" value="Uma2"/>
</dbReference>
<evidence type="ECO:0000313" key="3">
    <source>
        <dbReference type="Proteomes" id="UP000274556"/>
    </source>
</evidence>
<keyword evidence="3" id="KW-1185">Reference proteome</keyword>
<dbReference type="InterPro" id="IPR011335">
    <property type="entry name" value="Restrct_endonuc-II-like"/>
</dbReference>
<dbReference type="CDD" id="cd06260">
    <property type="entry name" value="DUF820-like"/>
    <property type="match status" value="1"/>
</dbReference>
<keyword evidence="2" id="KW-0255">Endonuclease</keyword>
<comment type="caution">
    <text evidence="2">The sequence shown here is derived from an EMBL/GenBank/DDBJ whole genome shotgun (WGS) entry which is preliminary data.</text>
</comment>